<dbReference type="Proteomes" id="UP000186341">
    <property type="component" value="Unassembled WGS sequence"/>
</dbReference>
<dbReference type="Pfam" id="PF13189">
    <property type="entry name" value="Cytidylate_kin2"/>
    <property type="match status" value="1"/>
</dbReference>
<dbReference type="Gene3D" id="3.40.50.300">
    <property type="entry name" value="P-loop containing nucleotide triphosphate hydrolases"/>
    <property type="match status" value="1"/>
</dbReference>
<dbReference type="GeneID" id="82203246"/>
<protein>
    <recommendedName>
        <fullName evidence="3">Cytidylate kinase</fullName>
    </recommendedName>
</protein>
<proteinExistence type="predicted"/>
<evidence type="ECO:0008006" key="3">
    <source>
        <dbReference type="Google" id="ProtNLM"/>
    </source>
</evidence>
<evidence type="ECO:0000313" key="2">
    <source>
        <dbReference type="Proteomes" id="UP000186341"/>
    </source>
</evidence>
<accession>A0A1U7NES2</accession>
<dbReference type="RefSeq" id="WP_075820261.1">
    <property type="nucleotide sequence ID" value="NZ_CAJUTZ010000031.1"/>
</dbReference>
<reference evidence="1 2" key="1">
    <citation type="submission" date="2016-11" db="EMBL/GenBank/DDBJ databases">
        <title>Description of two novel members of the family Erysipelotrichaceae: Ileibacterium lipovorans gen. nov., sp. nov. and Dubosiella newyorkensis, gen. nov., sp. nov.</title>
        <authorList>
            <person name="Cox L.M."/>
            <person name="Sohn J."/>
            <person name="Tyrrell K.L."/>
            <person name="Citron D.M."/>
            <person name="Lawson P.A."/>
            <person name="Patel N.B."/>
            <person name="Iizumi T."/>
            <person name="Perez-Perez G.I."/>
            <person name="Goldstein E.J."/>
            <person name="Blaser M.J."/>
        </authorList>
    </citation>
    <scope>NUCLEOTIDE SEQUENCE [LARGE SCALE GENOMIC DNA]</scope>
    <source>
        <strain evidence="1 2">NYU-BL-A3</strain>
    </source>
</reference>
<comment type="caution">
    <text evidence="1">The sequence shown here is derived from an EMBL/GenBank/DDBJ whole genome shotgun (WGS) entry which is preliminary data.</text>
</comment>
<keyword evidence="2" id="KW-1185">Reference proteome</keyword>
<dbReference type="EMBL" id="MPJW01000173">
    <property type="protein sequence ID" value="OLU38235.1"/>
    <property type="molecule type" value="Genomic_DNA"/>
</dbReference>
<organism evidence="1 2">
    <name type="scientific">Ileibacterium valens</name>
    <dbReference type="NCBI Taxonomy" id="1862668"/>
    <lineage>
        <taxon>Bacteria</taxon>
        <taxon>Bacillati</taxon>
        <taxon>Bacillota</taxon>
        <taxon>Erysipelotrichia</taxon>
        <taxon>Erysipelotrichales</taxon>
        <taxon>Erysipelotrichaceae</taxon>
        <taxon>Ileibacterium</taxon>
    </lineage>
</organism>
<dbReference type="InterPro" id="IPR027417">
    <property type="entry name" value="P-loop_NTPase"/>
</dbReference>
<dbReference type="OrthoDB" id="9781180at2"/>
<name>A0A1U7NES2_9FIRM</name>
<evidence type="ECO:0000313" key="1">
    <source>
        <dbReference type="EMBL" id="OLU38235.1"/>
    </source>
</evidence>
<gene>
    <name evidence="1" type="ORF">BO222_08720</name>
</gene>
<sequence length="203" mass="23568">MEKDDQQLIITISREFGSGGKEIAQILGEKYGIPVYEKNILSQLGIRTQEDMDEFRVLDETPRWLIASRTVRGLTNSNEEMLAAMQFQFLKDEANAGHSFIVLGHCAEEILKDHEALITIFVSADKEFKIPRIMKEHHLNEKEATKMMKRHNKNRKQYHNYYCKNAWGDSRYYDMCLKSSALGTQKTAALIDDFVRMRTEEKA</sequence>
<dbReference type="AlphaFoldDB" id="A0A1U7NES2"/>